<evidence type="ECO:0000256" key="2">
    <source>
        <dbReference type="ARBA" id="ARBA00022679"/>
    </source>
</evidence>
<dbReference type="PANTHER" id="PTHR45646:SF11">
    <property type="entry name" value="SERINE_THREONINE-PROTEIN KINASE DOA"/>
    <property type="match status" value="1"/>
</dbReference>
<evidence type="ECO:0000256" key="1">
    <source>
        <dbReference type="ARBA" id="ARBA00022527"/>
    </source>
</evidence>
<reference evidence="8 9" key="1">
    <citation type="submission" date="2018-05" db="EMBL/GenBank/DDBJ databases">
        <title>Genome sequencing and assembly of the regulated plant pathogen Lachnellula willkommii and related sister species for the development of diagnostic species identification markers.</title>
        <authorList>
            <person name="Giroux E."/>
            <person name="Bilodeau G."/>
        </authorList>
    </citation>
    <scope>NUCLEOTIDE SEQUENCE [LARGE SCALE GENOMIC DNA]</scope>
    <source>
        <strain evidence="8 9">CBS 172.35</strain>
    </source>
</reference>
<keyword evidence="1" id="KW-0723">Serine/threonine-protein kinase</keyword>
<dbReference type="PROSITE" id="PS50011">
    <property type="entry name" value="PROTEIN_KINASE_DOM"/>
    <property type="match status" value="1"/>
</dbReference>
<evidence type="ECO:0000313" key="8">
    <source>
        <dbReference type="EMBL" id="TVY89286.1"/>
    </source>
</evidence>
<dbReference type="GO" id="GO:0004674">
    <property type="term" value="F:protein serine/threonine kinase activity"/>
    <property type="evidence" value="ECO:0007669"/>
    <property type="project" value="UniProtKB-KW"/>
</dbReference>
<dbReference type="GO" id="GO:0005634">
    <property type="term" value="C:nucleus"/>
    <property type="evidence" value="ECO:0007669"/>
    <property type="project" value="TreeGrafter"/>
</dbReference>
<dbReference type="SUPFAM" id="SSF56112">
    <property type="entry name" value="Protein kinase-like (PK-like)"/>
    <property type="match status" value="1"/>
</dbReference>
<keyword evidence="4 8" id="KW-0418">Kinase</keyword>
<feature type="domain" description="Protein kinase" evidence="7">
    <location>
        <begin position="48"/>
        <end position="378"/>
    </location>
</feature>
<keyword evidence="2" id="KW-0808">Transferase</keyword>
<keyword evidence="5 6" id="KW-0067">ATP-binding</keyword>
<protein>
    <submittedName>
        <fullName evidence="8">Serine/threonine-protein kinase</fullName>
    </submittedName>
</protein>
<dbReference type="AlphaFoldDB" id="A0A559M8J7"/>
<keyword evidence="3 6" id="KW-0547">Nucleotide-binding</keyword>
<accession>A0A559M8J7</accession>
<dbReference type="PROSITE" id="PS00107">
    <property type="entry name" value="PROTEIN_KINASE_ATP"/>
    <property type="match status" value="1"/>
</dbReference>
<dbReference type="GO" id="GO:0005524">
    <property type="term" value="F:ATP binding"/>
    <property type="evidence" value="ECO:0007669"/>
    <property type="project" value="UniProtKB-UniRule"/>
</dbReference>
<dbReference type="PANTHER" id="PTHR45646">
    <property type="entry name" value="SERINE/THREONINE-PROTEIN KINASE DOA-RELATED"/>
    <property type="match status" value="1"/>
</dbReference>
<dbReference type="Gene3D" id="3.30.200.20">
    <property type="entry name" value="Phosphorylase Kinase, domain 1"/>
    <property type="match status" value="1"/>
</dbReference>
<name>A0A559M8J7_9HELO</name>
<evidence type="ECO:0000256" key="6">
    <source>
        <dbReference type="PROSITE-ProRule" id="PRU10141"/>
    </source>
</evidence>
<dbReference type="InterPro" id="IPR000719">
    <property type="entry name" value="Prot_kinase_dom"/>
</dbReference>
<dbReference type="Pfam" id="PF07714">
    <property type="entry name" value="PK_Tyr_Ser-Thr"/>
    <property type="match status" value="1"/>
</dbReference>
<dbReference type="InterPro" id="IPR011009">
    <property type="entry name" value="Kinase-like_dom_sf"/>
</dbReference>
<comment type="caution">
    <text evidence="8">The sequence shown here is derived from an EMBL/GenBank/DDBJ whole genome shotgun (WGS) entry which is preliminary data.</text>
</comment>
<evidence type="ECO:0000256" key="5">
    <source>
        <dbReference type="ARBA" id="ARBA00022840"/>
    </source>
</evidence>
<dbReference type="EMBL" id="QGML01001323">
    <property type="protein sequence ID" value="TVY89286.1"/>
    <property type="molecule type" value="Genomic_DNA"/>
</dbReference>
<sequence>MTDCGDLVDSDNEEEVDDLEENAEPLLSYFQPPFYYPICIGNVLAQRYRIEHKLGHGGFSTVWMAHDIVTKKDVALKVTILARHAADPESTMHNEIRQRVRDTSKLLLSCETFSLPSSNGHHRVLVFPLRGPSLHSCFASMSMANRMSAAKQVLQALKCLHNANIVHRDLNDKNIMCGIVPLDDYNIKMKYQYLGRPKKIPLQTRAGMQGELVRPVVVPPSLLTKSVYVGDFGLAMNAGTSINYKPQSLSAWCAPERLHNTDPSAASDMWSYMCLFTELYLGTLPWSIYGDALPDMVKVLGPLPQTWYGYYHQPARTDASWYDPKKQPESNLEAMIEHARPDISSTERAHVLSFMLKGFSYEPQYRITAAQLLCNASFQAVMGVYWA</sequence>
<dbReference type="GO" id="GO:0043484">
    <property type="term" value="P:regulation of RNA splicing"/>
    <property type="evidence" value="ECO:0007669"/>
    <property type="project" value="TreeGrafter"/>
</dbReference>
<evidence type="ECO:0000256" key="3">
    <source>
        <dbReference type="ARBA" id="ARBA00022741"/>
    </source>
</evidence>
<keyword evidence="9" id="KW-1185">Reference proteome</keyword>
<dbReference type="Proteomes" id="UP000315522">
    <property type="component" value="Unassembled WGS sequence"/>
</dbReference>
<proteinExistence type="predicted"/>
<dbReference type="InterPro" id="IPR051175">
    <property type="entry name" value="CLK_kinases"/>
</dbReference>
<dbReference type="InterPro" id="IPR017441">
    <property type="entry name" value="Protein_kinase_ATP_BS"/>
</dbReference>
<dbReference type="Gene3D" id="1.10.510.10">
    <property type="entry name" value="Transferase(Phosphotransferase) domain 1"/>
    <property type="match status" value="1"/>
</dbReference>
<dbReference type="InterPro" id="IPR001245">
    <property type="entry name" value="Ser-Thr/Tyr_kinase_cat_dom"/>
</dbReference>
<gene>
    <name evidence="8" type="primary">SRPK_2</name>
    <name evidence="8" type="ORF">LAWI1_G007566</name>
</gene>
<organism evidence="8 9">
    <name type="scientific">Lachnellula willkommii</name>
    <dbReference type="NCBI Taxonomy" id="215461"/>
    <lineage>
        <taxon>Eukaryota</taxon>
        <taxon>Fungi</taxon>
        <taxon>Dikarya</taxon>
        <taxon>Ascomycota</taxon>
        <taxon>Pezizomycotina</taxon>
        <taxon>Leotiomycetes</taxon>
        <taxon>Helotiales</taxon>
        <taxon>Lachnaceae</taxon>
        <taxon>Lachnellula</taxon>
    </lineage>
</organism>
<evidence type="ECO:0000256" key="4">
    <source>
        <dbReference type="ARBA" id="ARBA00022777"/>
    </source>
</evidence>
<feature type="binding site" evidence="6">
    <location>
        <position position="77"/>
    </location>
    <ligand>
        <name>ATP</name>
        <dbReference type="ChEBI" id="CHEBI:30616"/>
    </ligand>
</feature>
<evidence type="ECO:0000313" key="9">
    <source>
        <dbReference type="Proteomes" id="UP000315522"/>
    </source>
</evidence>
<evidence type="ECO:0000259" key="7">
    <source>
        <dbReference type="PROSITE" id="PS50011"/>
    </source>
</evidence>